<reference evidence="1" key="1">
    <citation type="submission" date="2021-05" db="EMBL/GenBank/DDBJ databases">
        <authorList>
            <person name="Pan Q."/>
            <person name="Jouanno E."/>
            <person name="Zahm M."/>
            <person name="Klopp C."/>
            <person name="Cabau C."/>
            <person name="Louis A."/>
            <person name="Berthelot C."/>
            <person name="Parey E."/>
            <person name="Roest Crollius H."/>
            <person name="Montfort J."/>
            <person name="Robinson-Rechavi M."/>
            <person name="Bouchez O."/>
            <person name="Lampietro C."/>
            <person name="Lopez Roques C."/>
            <person name="Donnadieu C."/>
            <person name="Postlethwait J."/>
            <person name="Bobe J."/>
            <person name="Dillon D."/>
            <person name="Chandos A."/>
            <person name="von Hippel F."/>
            <person name="Guiguen Y."/>
        </authorList>
    </citation>
    <scope>NUCLEOTIDE SEQUENCE</scope>
    <source>
        <strain evidence="1">YG-Jan2019</strain>
    </source>
</reference>
<name>A0ACC2HGK0_DALPE</name>
<dbReference type="Proteomes" id="UP001157502">
    <property type="component" value="Chromosome 2"/>
</dbReference>
<accession>A0ACC2HGK0</accession>
<protein>
    <submittedName>
        <fullName evidence="1">Uncharacterized protein</fullName>
    </submittedName>
</protein>
<keyword evidence="2" id="KW-1185">Reference proteome</keyword>
<evidence type="ECO:0000313" key="1">
    <source>
        <dbReference type="EMBL" id="KAJ8014785.1"/>
    </source>
</evidence>
<proteinExistence type="predicted"/>
<sequence length="339" mass="37885">MFNISDQTETTASHVKGGGALEPGSGPMSDHKGQDSLHVKPREQTNVLDRLSRVGVRAFTAAYASTRRSRLQKQPEVSDPSSSEPHRLSVDPPDRGSITPAMRKRYLKELLLNNSSGGFAGVVSSNESSSRDVNEDEVLVLSPMEHAWMMCVVDGNYETIMEYLSEDYSLLTRKDFVSGFTVLHWLAKHGRDEVLLNLLKHAERENIPVDVNLKGSGGLTPLHVASIHSQFMVIKILVGAFGANIDIMDYSGRRAWQYLKGNAPEEMRELLGTWDDEHSSVGNLNMNNNRTCSPTVSKSELEVDEKDEPVHLERTWRNGSWRGSLKYLWSPFVSLMNKS</sequence>
<organism evidence="1 2">
    <name type="scientific">Dallia pectoralis</name>
    <name type="common">Alaska blackfish</name>
    <dbReference type="NCBI Taxonomy" id="75939"/>
    <lineage>
        <taxon>Eukaryota</taxon>
        <taxon>Metazoa</taxon>
        <taxon>Chordata</taxon>
        <taxon>Craniata</taxon>
        <taxon>Vertebrata</taxon>
        <taxon>Euteleostomi</taxon>
        <taxon>Actinopterygii</taxon>
        <taxon>Neopterygii</taxon>
        <taxon>Teleostei</taxon>
        <taxon>Protacanthopterygii</taxon>
        <taxon>Esociformes</taxon>
        <taxon>Umbridae</taxon>
        <taxon>Dallia</taxon>
    </lineage>
</organism>
<comment type="caution">
    <text evidence="1">The sequence shown here is derived from an EMBL/GenBank/DDBJ whole genome shotgun (WGS) entry which is preliminary data.</text>
</comment>
<evidence type="ECO:0000313" key="2">
    <source>
        <dbReference type="Proteomes" id="UP001157502"/>
    </source>
</evidence>
<dbReference type="EMBL" id="CM055729">
    <property type="protein sequence ID" value="KAJ8014785.1"/>
    <property type="molecule type" value="Genomic_DNA"/>
</dbReference>
<gene>
    <name evidence="1" type="ORF">DPEC_G00019350</name>
</gene>